<dbReference type="RefSeq" id="WP_152088326.1">
    <property type="nucleotide sequence ID" value="NZ_BIMW01000002.1"/>
</dbReference>
<dbReference type="Pfam" id="PF06271">
    <property type="entry name" value="RDD"/>
    <property type="match status" value="1"/>
</dbReference>
<feature type="transmembrane region" description="Helical" evidence="7">
    <location>
        <begin position="260"/>
        <end position="284"/>
    </location>
</feature>
<accession>A0A5M3T2M6</accession>
<protein>
    <submittedName>
        <fullName evidence="9">Heterocyst-specific glycolipids-directing protein</fullName>
    </submittedName>
</protein>
<dbReference type="SUPFAM" id="SSF141571">
    <property type="entry name" value="Pentapeptide repeat-like"/>
    <property type="match status" value="2"/>
</dbReference>
<evidence type="ECO:0000256" key="3">
    <source>
        <dbReference type="ARBA" id="ARBA00022692"/>
    </source>
</evidence>
<dbReference type="GeneID" id="301681135"/>
<feature type="transmembrane region" description="Helical" evidence="7">
    <location>
        <begin position="175"/>
        <end position="192"/>
    </location>
</feature>
<evidence type="ECO:0000259" key="8">
    <source>
        <dbReference type="Pfam" id="PF06271"/>
    </source>
</evidence>
<evidence type="ECO:0000256" key="4">
    <source>
        <dbReference type="ARBA" id="ARBA00022738"/>
    </source>
</evidence>
<dbReference type="PANTHER" id="PTHR14136">
    <property type="entry name" value="BTB_POZ DOMAIN-CONTAINING PROTEIN KCTD9"/>
    <property type="match status" value="1"/>
</dbReference>
<dbReference type="InterPro" id="IPR001646">
    <property type="entry name" value="5peptide_repeat"/>
</dbReference>
<proteinExistence type="predicted"/>
<feature type="transmembrane region" description="Helical" evidence="7">
    <location>
        <begin position="97"/>
        <end position="117"/>
    </location>
</feature>
<dbReference type="SUPFAM" id="SSF48371">
    <property type="entry name" value="ARM repeat"/>
    <property type="match status" value="1"/>
</dbReference>
<keyword evidence="2" id="KW-0042">Antenna complex</keyword>
<reference evidence="9 10" key="1">
    <citation type="journal article" date="2019" name="J Genomics">
        <title>The Draft Genome of a Hydrogen-producing Cyanobacterium, Arthrospira platensis NIES-46.</title>
        <authorList>
            <person name="Suzuki S."/>
            <person name="Yamaguchi H."/>
            <person name="Kawachi M."/>
        </authorList>
    </citation>
    <scope>NUCLEOTIDE SEQUENCE [LARGE SCALE GENOMIC DNA]</scope>
    <source>
        <strain evidence="9 10">NIES-46</strain>
    </source>
</reference>
<dbReference type="SMART" id="SM00567">
    <property type="entry name" value="EZ_HEAT"/>
    <property type="match status" value="1"/>
</dbReference>
<keyword evidence="5 7" id="KW-1133">Transmembrane helix</keyword>
<keyword evidence="3 7" id="KW-0812">Transmembrane</keyword>
<dbReference type="Pfam" id="PF00805">
    <property type="entry name" value="Pentapeptide"/>
    <property type="match status" value="4"/>
</dbReference>
<comment type="subcellular location">
    <subcellularLocation>
        <location evidence="1">Membrane</location>
        <topology evidence="1">Multi-pass membrane protein</topology>
    </subcellularLocation>
</comment>
<comment type="caution">
    <text evidence="9">The sequence shown here is derived from an EMBL/GenBank/DDBJ whole genome shotgun (WGS) entry which is preliminary data.</text>
</comment>
<evidence type="ECO:0000256" key="6">
    <source>
        <dbReference type="ARBA" id="ARBA00023136"/>
    </source>
</evidence>
<sequence>MASPTANRPSIDQPTPTWQKQAKQLPFWVRRCSAWAVEMSLVIVGGLAPFTIGAISNRGPVSVPLNPVVRGTAETVAATLGLPMRDRQPSVSPLTNLFWSGALVLPIAIASWQLYLLSTTGQTLPKRWFGVRVVNSRQLPPGFSRIIARETIGRWGIPVGIAYIVWQATGAFPNLLVMMGLSGIMIAADGLMGRRFHSRTGHDLLAGTYVQPAATSFFTNPFTSYDWEEENQSVKAIVLISKPKLPEWNLWQWMRQYPGLTLIIVGSASMAAVLGTFIGTQVYIQNQANLRASQNQDNEVFLALVGRLSPAANTDPAQRRGAILALGTLQDPRAVPLLVDLLGQEDDPILLEVIQQALVSTGPVALPNIRKLNQALRNDLDSMRFGADQRQKRIVSQRQQATQRAIAKILKVYGGFIQQADLSRVHLGQTTTPPAQFTLVLDQTDLSGISFRSAIMTHANFRNSRFASPGPDGRFNTFDDLISDLSGADLTSVDLTGAFMSPVIMRRTNLLNGTLDRANLSNADLNGSNFSSASLIGTNLENANLKEASLTGADITNANLSRSDLKLARMSQINAQGTQFMFADLREADLQRGSLSGADFQGANLQNANLSQAQLTGTNFRNARLQNANLSNADLSLVNLQGARLHGANFEGVTFVVNRETRTDEFIEETAQGTTSNRMQGADFSRVQNLSDAQITYICNQGGIHPNCES</sequence>
<dbReference type="InterPro" id="IPR011989">
    <property type="entry name" value="ARM-like"/>
</dbReference>
<keyword evidence="4" id="KW-0605">Phycobilisome</keyword>
<organism evidence="9 10">
    <name type="scientific">Limnospira platensis NIES-46</name>
    <dbReference type="NCBI Taxonomy" id="1236695"/>
    <lineage>
        <taxon>Bacteria</taxon>
        <taxon>Bacillati</taxon>
        <taxon>Cyanobacteriota</taxon>
        <taxon>Cyanophyceae</taxon>
        <taxon>Oscillatoriophycideae</taxon>
        <taxon>Oscillatoriales</taxon>
        <taxon>Sirenicapillariaceae</taxon>
        <taxon>Limnospira</taxon>
    </lineage>
</organism>
<evidence type="ECO:0000256" key="1">
    <source>
        <dbReference type="ARBA" id="ARBA00004141"/>
    </source>
</evidence>
<name>A0A5M3T2M6_LIMPL</name>
<dbReference type="Gene3D" id="1.25.10.10">
    <property type="entry name" value="Leucine-rich Repeat Variant"/>
    <property type="match status" value="1"/>
</dbReference>
<evidence type="ECO:0000256" key="5">
    <source>
        <dbReference type="ARBA" id="ARBA00022989"/>
    </source>
</evidence>
<dbReference type="InterPro" id="IPR004155">
    <property type="entry name" value="PBS_lyase_HEAT"/>
</dbReference>
<keyword evidence="6 7" id="KW-0472">Membrane</keyword>
<evidence type="ECO:0000256" key="2">
    <source>
        <dbReference type="ARBA" id="ARBA00022549"/>
    </source>
</evidence>
<evidence type="ECO:0000313" key="10">
    <source>
        <dbReference type="Proteomes" id="UP000326169"/>
    </source>
</evidence>
<dbReference type="Gene3D" id="2.160.20.80">
    <property type="entry name" value="E3 ubiquitin-protein ligase SopA"/>
    <property type="match status" value="2"/>
</dbReference>
<evidence type="ECO:0000313" key="9">
    <source>
        <dbReference type="EMBL" id="GCE92120.1"/>
    </source>
</evidence>
<gene>
    <name evidence="9" type="ORF">NIES46_01550</name>
</gene>
<dbReference type="InterPro" id="IPR016024">
    <property type="entry name" value="ARM-type_fold"/>
</dbReference>
<dbReference type="EMBL" id="BIMW01000002">
    <property type="protein sequence ID" value="GCE92120.1"/>
    <property type="molecule type" value="Genomic_DNA"/>
</dbReference>
<evidence type="ECO:0000256" key="7">
    <source>
        <dbReference type="SAM" id="Phobius"/>
    </source>
</evidence>
<keyword evidence="10" id="KW-1185">Reference proteome</keyword>
<dbReference type="PANTHER" id="PTHR14136:SF17">
    <property type="entry name" value="BTB_POZ DOMAIN-CONTAINING PROTEIN KCTD9"/>
    <property type="match status" value="1"/>
</dbReference>
<dbReference type="InterPro" id="IPR051082">
    <property type="entry name" value="Pentapeptide-BTB/POZ_domain"/>
</dbReference>
<dbReference type="Proteomes" id="UP000326169">
    <property type="component" value="Unassembled WGS sequence"/>
</dbReference>
<feature type="domain" description="RDD" evidence="8">
    <location>
        <begin position="28"/>
        <end position="207"/>
    </location>
</feature>
<dbReference type="InterPro" id="IPR010432">
    <property type="entry name" value="RDD"/>
</dbReference>
<dbReference type="Pfam" id="PF13646">
    <property type="entry name" value="HEAT_2"/>
    <property type="match status" value="1"/>
</dbReference>